<feature type="chain" id="PRO_5005619908" description="Lipoprotein" evidence="2">
    <location>
        <begin position="22"/>
        <end position="144"/>
    </location>
</feature>
<dbReference type="AlphaFoldDB" id="A0A0M1N3M1"/>
<organism evidence="3 4">
    <name type="scientific">Paenibacillus solani</name>
    <dbReference type="NCBI Taxonomy" id="1705565"/>
    <lineage>
        <taxon>Bacteria</taxon>
        <taxon>Bacillati</taxon>
        <taxon>Bacillota</taxon>
        <taxon>Bacilli</taxon>
        <taxon>Bacillales</taxon>
        <taxon>Paenibacillaceae</taxon>
        <taxon>Paenibacillus</taxon>
    </lineage>
</organism>
<dbReference type="Proteomes" id="UP000036932">
    <property type="component" value="Unassembled WGS sequence"/>
</dbReference>
<sequence>MIKRLLLISLVLGILSGCSLVDDVNNSLDYTKEATTFINEVSQFAESISELAQQAATQTDAKETLTKELDAMKAQISEFNGIEAPAFASNVHEQLVALNDTLLTDINGYMDQIQNGVTDFQNSGMAQTINKITETMDMLQNLQP</sequence>
<evidence type="ECO:0000256" key="2">
    <source>
        <dbReference type="SAM" id="SignalP"/>
    </source>
</evidence>
<keyword evidence="2" id="KW-0732">Signal</keyword>
<evidence type="ECO:0000313" key="4">
    <source>
        <dbReference type="Proteomes" id="UP000036932"/>
    </source>
</evidence>
<dbReference type="RefSeq" id="WP_054404660.1">
    <property type="nucleotide sequence ID" value="NZ_LIUT01000006.1"/>
</dbReference>
<comment type="caution">
    <text evidence="3">The sequence shown here is derived from an EMBL/GenBank/DDBJ whole genome shotgun (WGS) entry which is preliminary data.</text>
</comment>
<dbReference type="OrthoDB" id="2607309at2"/>
<dbReference type="EMBL" id="LIUT01000006">
    <property type="protein sequence ID" value="KOR76777.1"/>
    <property type="molecule type" value="Genomic_DNA"/>
</dbReference>
<feature type="signal peptide" evidence="2">
    <location>
        <begin position="1"/>
        <end position="21"/>
    </location>
</feature>
<proteinExistence type="predicted"/>
<accession>A0A0M1N3M1</accession>
<feature type="coiled-coil region" evidence="1">
    <location>
        <begin position="48"/>
        <end position="75"/>
    </location>
</feature>
<dbReference type="InterPro" id="IPR045956">
    <property type="entry name" value="DUF6376"/>
</dbReference>
<gene>
    <name evidence="3" type="ORF">AM231_22830</name>
</gene>
<reference evidence="4" key="1">
    <citation type="submission" date="2015-08" db="EMBL/GenBank/DDBJ databases">
        <title>Genome sequencing project for genomic taxonomy and phylogenomics of Bacillus-like bacteria.</title>
        <authorList>
            <person name="Liu B."/>
            <person name="Wang J."/>
            <person name="Zhu Y."/>
            <person name="Liu G."/>
            <person name="Chen Q."/>
            <person name="Chen Z."/>
            <person name="Lan J."/>
            <person name="Che J."/>
            <person name="Ge C."/>
            <person name="Shi H."/>
            <person name="Pan Z."/>
            <person name="Liu X."/>
        </authorList>
    </citation>
    <scope>NUCLEOTIDE SEQUENCE [LARGE SCALE GENOMIC DNA]</scope>
    <source>
        <strain evidence="4">FJAT-22460</strain>
    </source>
</reference>
<dbReference type="PATRIC" id="fig|1705565.3.peg.699"/>
<evidence type="ECO:0008006" key="5">
    <source>
        <dbReference type="Google" id="ProtNLM"/>
    </source>
</evidence>
<evidence type="ECO:0000313" key="3">
    <source>
        <dbReference type="EMBL" id="KOR76777.1"/>
    </source>
</evidence>
<keyword evidence="4" id="KW-1185">Reference proteome</keyword>
<evidence type="ECO:0000256" key="1">
    <source>
        <dbReference type="SAM" id="Coils"/>
    </source>
</evidence>
<keyword evidence="1" id="KW-0175">Coiled coil</keyword>
<dbReference type="Pfam" id="PF19903">
    <property type="entry name" value="DUF6376"/>
    <property type="match status" value="1"/>
</dbReference>
<protein>
    <recommendedName>
        <fullName evidence="5">Lipoprotein</fullName>
    </recommendedName>
</protein>
<dbReference type="PROSITE" id="PS51257">
    <property type="entry name" value="PROKAR_LIPOPROTEIN"/>
    <property type="match status" value="1"/>
</dbReference>
<name>A0A0M1N3M1_9BACL</name>